<reference evidence="3 5" key="1">
    <citation type="submission" date="2018-03" db="EMBL/GenBank/DDBJ databases">
        <title>Genomic Encyclopedia of Archaeal and Bacterial Type Strains, Phase II (KMG-II): from individual species to whole genera.</title>
        <authorList>
            <person name="Goeker M."/>
        </authorList>
    </citation>
    <scope>NUCLEOTIDE SEQUENCE [LARGE SCALE GENOMIC DNA]</scope>
    <source>
        <strain evidence="3 5">DSM 21548</strain>
    </source>
</reference>
<reference evidence="4 6" key="2">
    <citation type="submission" date="2018-12" db="EMBL/GenBank/DDBJ databases">
        <authorList>
            <person name="hu s."/>
            <person name="Xu Y."/>
            <person name="Xu B."/>
            <person name="Li F."/>
        </authorList>
    </citation>
    <scope>NUCLEOTIDE SEQUENCE [LARGE SCALE GENOMIC DNA]</scope>
    <source>
        <strain evidence="4 6">KSW2-17</strain>
    </source>
</reference>
<dbReference type="EMBL" id="RZGY01000002">
    <property type="protein sequence ID" value="RUQ84592.1"/>
    <property type="molecule type" value="Genomic_DNA"/>
</dbReference>
<proteinExistence type="predicted"/>
<feature type="region of interest" description="Disordered" evidence="1">
    <location>
        <begin position="1"/>
        <end position="55"/>
    </location>
</feature>
<feature type="compositionally biased region" description="Low complexity" evidence="1">
    <location>
        <begin position="101"/>
        <end position="121"/>
    </location>
</feature>
<dbReference type="AlphaFoldDB" id="A0A2P8GTJ3"/>
<dbReference type="RefSeq" id="WP_106562425.1">
    <property type="nucleotide sequence ID" value="NZ_PYAU01000001.1"/>
</dbReference>
<keyword evidence="2" id="KW-1133">Transmembrane helix</keyword>
<gene>
    <name evidence="3" type="ORF">CLV49_0869</name>
    <name evidence="4" type="ORF">ELQ93_13365</name>
</gene>
<dbReference type="Proteomes" id="UP000241203">
    <property type="component" value="Unassembled WGS sequence"/>
</dbReference>
<keyword evidence="2" id="KW-0472">Membrane</keyword>
<evidence type="ECO:0000313" key="5">
    <source>
        <dbReference type="Proteomes" id="UP000241203"/>
    </source>
</evidence>
<feature type="transmembrane region" description="Helical" evidence="2">
    <location>
        <begin position="65"/>
        <end position="87"/>
    </location>
</feature>
<protein>
    <submittedName>
        <fullName evidence="3">Uncharacterized protein</fullName>
    </submittedName>
</protein>
<evidence type="ECO:0000313" key="6">
    <source>
        <dbReference type="Proteomes" id="UP000268291"/>
    </source>
</evidence>
<dbReference type="Proteomes" id="UP000268291">
    <property type="component" value="Unassembled WGS sequence"/>
</dbReference>
<feature type="region of interest" description="Disordered" evidence="1">
    <location>
        <begin position="89"/>
        <end position="121"/>
    </location>
</feature>
<evidence type="ECO:0000256" key="1">
    <source>
        <dbReference type="SAM" id="MobiDB-lite"/>
    </source>
</evidence>
<dbReference type="EMBL" id="PYAU01000001">
    <property type="protein sequence ID" value="PSL37262.1"/>
    <property type="molecule type" value="Genomic_DNA"/>
</dbReference>
<comment type="caution">
    <text evidence="3">The sequence shown here is derived from an EMBL/GenBank/DDBJ whole genome shotgun (WGS) entry which is preliminary data.</text>
</comment>
<keyword evidence="2" id="KW-0812">Transmembrane</keyword>
<keyword evidence="6" id="KW-1185">Reference proteome</keyword>
<evidence type="ECO:0000313" key="4">
    <source>
        <dbReference type="EMBL" id="RUQ84592.1"/>
    </source>
</evidence>
<organism evidence="3 5">
    <name type="scientific">Labedella gwakjiensis</name>
    <dbReference type="NCBI Taxonomy" id="390269"/>
    <lineage>
        <taxon>Bacteria</taxon>
        <taxon>Bacillati</taxon>
        <taxon>Actinomycetota</taxon>
        <taxon>Actinomycetes</taxon>
        <taxon>Micrococcales</taxon>
        <taxon>Microbacteriaceae</taxon>
        <taxon>Labedella</taxon>
    </lineage>
</organism>
<sequence>MASDRSDDIDHLDFETPSDIERRFAAAQQAPRQTPRPSPHPELADADVDDDGSTRLPGHHIRRAVVILVALLLLVALFLSSGVLGLFRPAQEPVDDGDRGVNASSPESAAPVSSAFVPAGR</sequence>
<feature type="compositionally biased region" description="Basic and acidic residues" evidence="1">
    <location>
        <begin position="1"/>
        <end position="24"/>
    </location>
</feature>
<name>A0A2P8GTJ3_9MICO</name>
<accession>A0A2P8GTJ3</accession>
<evidence type="ECO:0000256" key="2">
    <source>
        <dbReference type="SAM" id="Phobius"/>
    </source>
</evidence>
<evidence type="ECO:0000313" key="3">
    <source>
        <dbReference type="EMBL" id="PSL37262.1"/>
    </source>
</evidence>